<dbReference type="InterPro" id="IPR013112">
    <property type="entry name" value="FAD-bd_8"/>
</dbReference>
<dbReference type="PANTHER" id="PTHR11972">
    <property type="entry name" value="NADPH OXIDASE"/>
    <property type="match status" value="1"/>
</dbReference>
<dbReference type="Pfam" id="PF01794">
    <property type="entry name" value="Ferric_reduct"/>
    <property type="match status" value="1"/>
</dbReference>
<protein>
    <submittedName>
        <fullName evidence="12">Ferric reduction oxidase 2</fullName>
    </submittedName>
</protein>
<gene>
    <name evidence="12" type="ORF">F511_31477</name>
</gene>
<dbReference type="AlphaFoldDB" id="A0A2Z7BTV0"/>
<feature type="transmembrane region" description="Helical" evidence="8">
    <location>
        <begin position="503"/>
        <end position="529"/>
    </location>
</feature>
<keyword evidence="2" id="KW-0285">Flavoprotein</keyword>
<feature type="transmembrane region" description="Helical" evidence="8">
    <location>
        <begin position="278"/>
        <end position="307"/>
    </location>
</feature>
<evidence type="ECO:0000256" key="4">
    <source>
        <dbReference type="ARBA" id="ARBA00022827"/>
    </source>
</evidence>
<feature type="domain" description="Ferric reductase NAD binding" evidence="11">
    <location>
        <begin position="391"/>
        <end position="654"/>
    </location>
</feature>
<comment type="subcellular location">
    <subcellularLocation>
        <location evidence="1">Membrane</location>
        <topology evidence="1">Multi-pass membrane protein</topology>
    </subcellularLocation>
</comment>
<keyword evidence="3 8" id="KW-0812">Transmembrane</keyword>
<proteinExistence type="predicted"/>
<keyword evidence="5 8" id="KW-1133">Transmembrane helix</keyword>
<feature type="transmembrane region" description="Helical" evidence="8">
    <location>
        <begin position="238"/>
        <end position="258"/>
    </location>
</feature>
<dbReference type="GO" id="GO:0005886">
    <property type="term" value="C:plasma membrane"/>
    <property type="evidence" value="ECO:0007669"/>
    <property type="project" value="TreeGrafter"/>
</dbReference>
<feature type="transmembrane region" description="Helical" evidence="8">
    <location>
        <begin position="549"/>
        <end position="567"/>
    </location>
</feature>
<evidence type="ECO:0000256" key="8">
    <source>
        <dbReference type="SAM" id="Phobius"/>
    </source>
</evidence>
<dbReference type="SFLD" id="SFLDS00052">
    <property type="entry name" value="Ferric_Reductase_Domain"/>
    <property type="match status" value="2"/>
</dbReference>
<dbReference type="InterPro" id="IPR000778">
    <property type="entry name" value="Cyt_b245_heavy_chain"/>
</dbReference>
<name>A0A2Z7BTV0_9LAMI</name>
<evidence type="ECO:0000256" key="1">
    <source>
        <dbReference type="ARBA" id="ARBA00004141"/>
    </source>
</evidence>
<dbReference type="Proteomes" id="UP000250235">
    <property type="component" value="Unassembled WGS sequence"/>
</dbReference>
<keyword evidence="13" id="KW-1185">Reference proteome</keyword>
<dbReference type="SUPFAM" id="SSF52343">
    <property type="entry name" value="Ferredoxin reductase-like, C-terminal NADP-linked domain"/>
    <property type="match status" value="1"/>
</dbReference>
<evidence type="ECO:0000256" key="3">
    <source>
        <dbReference type="ARBA" id="ARBA00022692"/>
    </source>
</evidence>
<feature type="domain" description="FAD-binding 8" evidence="10">
    <location>
        <begin position="344"/>
        <end position="384"/>
    </location>
</feature>
<feature type="domain" description="Ferric oxidoreductase" evidence="9">
    <location>
        <begin position="166"/>
        <end position="286"/>
    </location>
</feature>
<keyword evidence="6" id="KW-0560">Oxidoreductase</keyword>
<dbReference type="PRINTS" id="PR00466">
    <property type="entry name" value="GP91PHOX"/>
</dbReference>
<organism evidence="12 13">
    <name type="scientific">Dorcoceras hygrometricum</name>
    <dbReference type="NCBI Taxonomy" id="472368"/>
    <lineage>
        <taxon>Eukaryota</taxon>
        <taxon>Viridiplantae</taxon>
        <taxon>Streptophyta</taxon>
        <taxon>Embryophyta</taxon>
        <taxon>Tracheophyta</taxon>
        <taxon>Spermatophyta</taxon>
        <taxon>Magnoliopsida</taxon>
        <taxon>eudicotyledons</taxon>
        <taxon>Gunneridae</taxon>
        <taxon>Pentapetalae</taxon>
        <taxon>asterids</taxon>
        <taxon>lamiids</taxon>
        <taxon>Lamiales</taxon>
        <taxon>Gesneriaceae</taxon>
        <taxon>Didymocarpoideae</taxon>
        <taxon>Trichosporeae</taxon>
        <taxon>Loxocarpinae</taxon>
        <taxon>Dorcoceras</taxon>
    </lineage>
</organism>
<evidence type="ECO:0000313" key="13">
    <source>
        <dbReference type="Proteomes" id="UP000250235"/>
    </source>
</evidence>
<evidence type="ECO:0000256" key="5">
    <source>
        <dbReference type="ARBA" id="ARBA00022989"/>
    </source>
</evidence>
<accession>A0A2Z7BTV0</accession>
<dbReference type="InterPro" id="IPR039261">
    <property type="entry name" value="FNR_nucleotide-bd"/>
</dbReference>
<evidence type="ECO:0000259" key="11">
    <source>
        <dbReference type="Pfam" id="PF08030"/>
    </source>
</evidence>
<evidence type="ECO:0000259" key="10">
    <source>
        <dbReference type="Pfam" id="PF08022"/>
    </source>
</evidence>
<feature type="transmembrane region" description="Helical" evidence="8">
    <location>
        <begin position="12"/>
        <end position="32"/>
    </location>
</feature>
<dbReference type="CDD" id="cd06186">
    <property type="entry name" value="NOX_Duox_like_FAD_NADP"/>
    <property type="match status" value="1"/>
</dbReference>
<dbReference type="OrthoDB" id="167398at2759"/>
<reference evidence="12 13" key="1">
    <citation type="journal article" date="2015" name="Proc. Natl. Acad. Sci. U.S.A.">
        <title>The resurrection genome of Boea hygrometrica: A blueprint for survival of dehydration.</title>
        <authorList>
            <person name="Xiao L."/>
            <person name="Yang G."/>
            <person name="Zhang L."/>
            <person name="Yang X."/>
            <person name="Zhao S."/>
            <person name="Ji Z."/>
            <person name="Zhou Q."/>
            <person name="Hu M."/>
            <person name="Wang Y."/>
            <person name="Chen M."/>
            <person name="Xu Y."/>
            <person name="Jin H."/>
            <person name="Xiao X."/>
            <person name="Hu G."/>
            <person name="Bao F."/>
            <person name="Hu Y."/>
            <person name="Wan P."/>
            <person name="Li L."/>
            <person name="Deng X."/>
            <person name="Kuang T."/>
            <person name="Xiang C."/>
            <person name="Zhu J.K."/>
            <person name="Oliver M.J."/>
            <person name="He Y."/>
        </authorList>
    </citation>
    <scope>NUCLEOTIDE SEQUENCE [LARGE SCALE GENOMIC DNA]</scope>
    <source>
        <strain evidence="13">cv. XS01</strain>
    </source>
</reference>
<dbReference type="Pfam" id="PF08022">
    <property type="entry name" value="FAD_binding_8"/>
    <property type="match status" value="1"/>
</dbReference>
<feature type="transmembrane region" description="Helical" evidence="8">
    <location>
        <begin position="60"/>
        <end position="81"/>
    </location>
</feature>
<dbReference type="PANTHER" id="PTHR11972:SF41">
    <property type="entry name" value="FERRIC REDUCTION OXIDASE 2"/>
    <property type="match status" value="1"/>
</dbReference>
<dbReference type="InterPro" id="IPR013121">
    <property type="entry name" value="Fe_red_NAD-bd_6"/>
</dbReference>
<evidence type="ECO:0000259" key="9">
    <source>
        <dbReference type="Pfam" id="PF01794"/>
    </source>
</evidence>
<dbReference type="Gene3D" id="3.40.50.80">
    <property type="entry name" value="Nucleotide-binding domain of ferredoxin-NADP reductase (FNR) module"/>
    <property type="match status" value="2"/>
</dbReference>
<dbReference type="EMBL" id="KV002481">
    <property type="protein sequence ID" value="KZV37824.1"/>
    <property type="molecule type" value="Genomic_DNA"/>
</dbReference>
<keyword evidence="7 8" id="KW-0472">Membrane</keyword>
<evidence type="ECO:0000256" key="6">
    <source>
        <dbReference type="ARBA" id="ARBA00023002"/>
    </source>
</evidence>
<evidence type="ECO:0000256" key="7">
    <source>
        <dbReference type="ARBA" id="ARBA00023136"/>
    </source>
</evidence>
<dbReference type="InterPro" id="IPR013130">
    <property type="entry name" value="Fe3_Rdtase_TM_dom"/>
</dbReference>
<dbReference type="Pfam" id="PF08030">
    <property type="entry name" value="NAD_binding_6"/>
    <property type="match status" value="1"/>
</dbReference>
<sequence>MASYGVISAIRGAILMLALLVFLGNIMMWIIMPTDTYYDNWLLHILADTNSTYFGIQGPIMLDFTFPILFIAILGCVYLHLGKKVASTTRSCERSRELRILKRPMIVKGLGIVTLTELVLFTLFIALCVWYFSDYVRHWFRQALARSITRGEKVWQTKFDRVGIVTGVTGNLCLTFLFYPVTRGSSILPMLGLTFESSIKYHKWLGNMAMALFTLHGFIYIVYWIITHRLSEMLKWGDHYVSNIAGEICLLCGLSMWITTYPSIRRKKFELFLYTHYLYVLFIIFFILHIGIGFATIMLPSLYLFIIDRCLRFLQSKENVRLVSARVLPCETIELNFSKSRELETLSVLVKCEGNWTRKLYDLISSTTPIEHIRVSVEGPYGPATTDFLRHDMLVLISGGSGITPFFSIIRELIFISSTQKCKIPKVTLICVFKNSSNLSLLELNNSSFHKSADSCDLELRIEAYVTREKAHPKSKLESPTTISFKPNPSDAPISPALGPHSWLWLAAIISSSFIIFLILLGVFTQYAIYPIDQNTNTLYSYTKKGSMNMLFICFSIVMTASFAFLWNKKRNAMEAQQIQDTEETKASKTSTSFFEQDDVELESLPLQSITKSTNVHYGQRPDLERFLLDIKESSVGVLVSGPKKMKRDVAAICSSGMADNIYFESISFTW</sequence>
<evidence type="ECO:0000256" key="2">
    <source>
        <dbReference type="ARBA" id="ARBA00022630"/>
    </source>
</evidence>
<feature type="transmembrane region" description="Helical" evidence="8">
    <location>
        <begin position="109"/>
        <end position="132"/>
    </location>
</feature>
<feature type="transmembrane region" description="Helical" evidence="8">
    <location>
        <begin position="204"/>
        <end position="226"/>
    </location>
</feature>
<dbReference type="GO" id="GO:0000293">
    <property type="term" value="F:ferric-chelate reductase activity"/>
    <property type="evidence" value="ECO:0007669"/>
    <property type="project" value="TreeGrafter"/>
</dbReference>
<dbReference type="InterPro" id="IPR050369">
    <property type="entry name" value="RBOH/FRE"/>
</dbReference>
<keyword evidence="4" id="KW-0274">FAD</keyword>
<evidence type="ECO:0000313" key="12">
    <source>
        <dbReference type="EMBL" id="KZV37824.1"/>
    </source>
</evidence>